<dbReference type="Proteomes" id="UP000269115">
    <property type="component" value="Unassembled WGS sequence"/>
</dbReference>
<accession>A0A9X8EPX9</accession>
<gene>
    <name evidence="2" type="ORF">EDF85_1540</name>
</gene>
<proteinExistence type="predicted"/>
<sequence length="89" mass="10134">MIHDPRNREPVAEDQPQPLPQTWKRPDDGKSLPERDVEVPLQDAGRPDEGGQEQSNTPEPHKENPYSPDFKPQRERKPRTDADIDTDGG</sequence>
<protein>
    <submittedName>
        <fullName evidence="2">Uncharacterized protein</fullName>
    </submittedName>
</protein>
<dbReference type="EMBL" id="RJUR01000011">
    <property type="protein sequence ID" value="ROQ53774.1"/>
    <property type="molecule type" value="Genomic_DNA"/>
</dbReference>
<feature type="compositionally biased region" description="Basic and acidic residues" evidence="1">
    <location>
        <begin position="1"/>
        <end position="11"/>
    </location>
</feature>
<evidence type="ECO:0000313" key="2">
    <source>
        <dbReference type="EMBL" id="ROQ53774.1"/>
    </source>
</evidence>
<comment type="caution">
    <text evidence="2">The sequence shown here is derived from an EMBL/GenBank/DDBJ whole genome shotgun (WGS) entry which is preliminary data.</text>
</comment>
<feature type="compositionally biased region" description="Basic and acidic residues" evidence="1">
    <location>
        <begin position="71"/>
        <end position="82"/>
    </location>
</feature>
<feature type="compositionally biased region" description="Basic and acidic residues" evidence="1">
    <location>
        <begin position="24"/>
        <end position="38"/>
    </location>
</feature>
<dbReference type="AlphaFoldDB" id="A0A9X8EPX9"/>
<evidence type="ECO:0000313" key="3">
    <source>
        <dbReference type="Proteomes" id="UP000269115"/>
    </source>
</evidence>
<organism evidence="2 3">
    <name type="scientific">Pseudomonas putida</name>
    <name type="common">Arthrobacter siderocapsulatus</name>
    <dbReference type="NCBI Taxonomy" id="303"/>
    <lineage>
        <taxon>Bacteria</taxon>
        <taxon>Pseudomonadati</taxon>
        <taxon>Pseudomonadota</taxon>
        <taxon>Gammaproteobacteria</taxon>
        <taxon>Pseudomonadales</taxon>
        <taxon>Pseudomonadaceae</taxon>
        <taxon>Pseudomonas</taxon>
    </lineage>
</organism>
<feature type="region of interest" description="Disordered" evidence="1">
    <location>
        <begin position="1"/>
        <end position="89"/>
    </location>
</feature>
<dbReference type="RefSeq" id="WP_043862785.1">
    <property type="nucleotide sequence ID" value="NZ_LKGZ01000001.1"/>
</dbReference>
<reference evidence="2 3" key="1">
    <citation type="submission" date="2018-11" db="EMBL/GenBank/DDBJ databases">
        <title>Genomic analyses of the natural microbiome of Caenorhabditis elegans.</title>
        <authorList>
            <person name="Samuel B."/>
        </authorList>
    </citation>
    <scope>NUCLEOTIDE SEQUENCE [LARGE SCALE GENOMIC DNA]</scope>
    <source>
        <strain evidence="2 3">BIGb0473</strain>
    </source>
</reference>
<dbReference type="GeneID" id="87481185"/>
<dbReference type="OrthoDB" id="6994852at2"/>
<name>A0A9X8EPX9_PSEPU</name>
<evidence type="ECO:0000256" key="1">
    <source>
        <dbReference type="SAM" id="MobiDB-lite"/>
    </source>
</evidence>